<comment type="caution">
    <text evidence="2">The sequence shown here is derived from an EMBL/GenBank/DDBJ whole genome shotgun (WGS) entry which is preliminary data.</text>
</comment>
<dbReference type="RefSeq" id="XP_026599615.1">
    <property type="nucleotide sequence ID" value="XM_026751883.1"/>
</dbReference>
<dbReference type="EMBL" id="PVWQ01000014">
    <property type="protein sequence ID" value="RDW64456.1"/>
    <property type="molecule type" value="Genomic_DNA"/>
</dbReference>
<dbReference type="GeneID" id="38120237"/>
<dbReference type="PANTHER" id="PTHR46082:SF11">
    <property type="entry name" value="AAA+ ATPASE DOMAIN-CONTAINING PROTEIN-RELATED"/>
    <property type="match status" value="1"/>
</dbReference>
<accession>A0A3D8QRK7</accession>
<sequence>MVNPRLAPDAYTVGWICALPLELAAAKLMIKEPHNPLDSQPASDHNIYTLGRIGRHSVVFLCLQTGVYGTTSAATAVAHMNSTFRNIRFGLMVGIGGGVPTMADVRLGDVVVSKPTGAFGAIVQYDSGKSLPNGVFKQTGSLGQPPSLLLKAMSELDSNPTSTGGQSLFRRPQHDWLFEIGHDHESDHAEWSACDQSNLLKRPVRPSDGLMIHYGPVASGNQVIKDLNIRDKVARDLGAICFEMEAAGIMEERASLVIRGISDYCDSHKNKQWQGYAALVAAAYAKQILSIVPVAELRER</sequence>
<feature type="domain" description="Nucleoside phosphorylase" evidence="1">
    <location>
        <begin position="13"/>
        <end position="273"/>
    </location>
</feature>
<evidence type="ECO:0000313" key="2">
    <source>
        <dbReference type="EMBL" id="RDW64456.1"/>
    </source>
</evidence>
<dbReference type="Proteomes" id="UP000256690">
    <property type="component" value="Unassembled WGS sequence"/>
</dbReference>
<evidence type="ECO:0000313" key="3">
    <source>
        <dbReference type="Proteomes" id="UP000256690"/>
    </source>
</evidence>
<proteinExistence type="predicted"/>
<organism evidence="2 3">
    <name type="scientific">Aspergillus mulundensis</name>
    <dbReference type="NCBI Taxonomy" id="1810919"/>
    <lineage>
        <taxon>Eukaryota</taxon>
        <taxon>Fungi</taxon>
        <taxon>Dikarya</taxon>
        <taxon>Ascomycota</taxon>
        <taxon>Pezizomycotina</taxon>
        <taxon>Eurotiomycetes</taxon>
        <taxon>Eurotiomycetidae</taxon>
        <taxon>Eurotiales</taxon>
        <taxon>Aspergillaceae</taxon>
        <taxon>Aspergillus</taxon>
        <taxon>Aspergillus subgen. Nidulantes</taxon>
    </lineage>
</organism>
<gene>
    <name evidence="2" type="ORF">DSM5745_09867</name>
</gene>
<dbReference type="InterPro" id="IPR000845">
    <property type="entry name" value="Nucleoside_phosphorylase_d"/>
</dbReference>
<dbReference type="Gene3D" id="3.40.50.1580">
    <property type="entry name" value="Nucleoside phosphorylase domain"/>
    <property type="match status" value="1"/>
</dbReference>
<dbReference type="AlphaFoldDB" id="A0A3D8QRK7"/>
<dbReference type="PANTHER" id="PTHR46082">
    <property type="entry name" value="ATP/GTP-BINDING PROTEIN-RELATED"/>
    <property type="match status" value="1"/>
</dbReference>
<dbReference type="GO" id="GO:0009116">
    <property type="term" value="P:nucleoside metabolic process"/>
    <property type="evidence" value="ECO:0007669"/>
    <property type="project" value="InterPro"/>
</dbReference>
<dbReference type="InterPro" id="IPR053137">
    <property type="entry name" value="NLR-like"/>
</dbReference>
<dbReference type="InterPro" id="IPR035994">
    <property type="entry name" value="Nucleoside_phosphorylase_sf"/>
</dbReference>
<dbReference type="GO" id="GO:0003824">
    <property type="term" value="F:catalytic activity"/>
    <property type="evidence" value="ECO:0007669"/>
    <property type="project" value="InterPro"/>
</dbReference>
<dbReference type="STRING" id="1810919.A0A3D8QRK7"/>
<dbReference type="OrthoDB" id="1577640at2759"/>
<keyword evidence="3" id="KW-1185">Reference proteome</keyword>
<dbReference type="SUPFAM" id="SSF53167">
    <property type="entry name" value="Purine and uridine phosphorylases"/>
    <property type="match status" value="1"/>
</dbReference>
<evidence type="ECO:0000259" key="1">
    <source>
        <dbReference type="Pfam" id="PF01048"/>
    </source>
</evidence>
<name>A0A3D8QRK7_9EURO</name>
<reference evidence="2 3" key="1">
    <citation type="journal article" date="2018" name="IMA Fungus">
        <title>IMA Genome-F 9: Draft genome sequence of Annulohypoxylon stygium, Aspergillus mulundensis, Berkeleyomyces basicola (syn. Thielaviopsis basicola), Ceratocystis smalleyi, two Cercospora beticola strains, Coleophoma cylindrospora, Fusarium fracticaudum, Phialophora cf. hyalina, and Morchella septimelata.</title>
        <authorList>
            <person name="Wingfield B.D."/>
            <person name="Bills G.F."/>
            <person name="Dong Y."/>
            <person name="Huang W."/>
            <person name="Nel W.J."/>
            <person name="Swalarsk-Parry B.S."/>
            <person name="Vaghefi N."/>
            <person name="Wilken P.M."/>
            <person name="An Z."/>
            <person name="de Beer Z.W."/>
            <person name="De Vos L."/>
            <person name="Chen L."/>
            <person name="Duong T.A."/>
            <person name="Gao Y."/>
            <person name="Hammerbacher A."/>
            <person name="Kikkert J.R."/>
            <person name="Li Y."/>
            <person name="Li H."/>
            <person name="Li K."/>
            <person name="Li Q."/>
            <person name="Liu X."/>
            <person name="Ma X."/>
            <person name="Naidoo K."/>
            <person name="Pethybridge S.J."/>
            <person name="Sun J."/>
            <person name="Steenkamp E.T."/>
            <person name="van der Nest M.A."/>
            <person name="van Wyk S."/>
            <person name="Wingfield M.J."/>
            <person name="Xiong C."/>
            <person name="Yue Q."/>
            <person name="Zhang X."/>
        </authorList>
    </citation>
    <scope>NUCLEOTIDE SEQUENCE [LARGE SCALE GENOMIC DNA]</scope>
    <source>
        <strain evidence="2 3">DSM 5745</strain>
    </source>
</reference>
<protein>
    <recommendedName>
        <fullName evidence="1">Nucleoside phosphorylase domain-containing protein</fullName>
    </recommendedName>
</protein>
<dbReference type="Pfam" id="PF01048">
    <property type="entry name" value="PNP_UDP_1"/>
    <property type="match status" value="1"/>
</dbReference>